<keyword evidence="2" id="KW-0223">Dioxygenase</keyword>
<feature type="domain" description="VOC" evidence="1">
    <location>
        <begin position="1"/>
        <end position="121"/>
    </location>
</feature>
<dbReference type="InterPro" id="IPR029068">
    <property type="entry name" value="Glyas_Bleomycin-R_OHBP_Dase"/>
</dbReference>
<reference evidence="2 3" key="1">
    <citation type="submission" date="2017-11" db="EMBL/GenBank/DDBJ databases">
        <title>Genomic Encyclopedia of Archaeal and Bacterial Type Strains, Phase II (KMG-II): From Individual Species to Whole Genera.</title>
        <authorList>
            <person name="Goeker M."/>
        </authorList>
    </citation>
    <scope>NUCLEOTIDE SEQUENCE [LARGE SCALE GENOMIC DNA]</scope>
    <source>
        <strain evidence="2 3">DSM 28175</strain>
    </source>
</reference>
<keyword evidence="3" id="KW-1185">Reference proteome</keyword>
<dbReference type="Proteomes" id="UP000242687">
    <property type="component" value="Unassembled WGS sequence"/>
</dbReference>
<evidence type="ECO:0000313" key="2">
    <source>
        <dbReference type="EMBL" id="PJJ79852.1"/>
    </source>
</evidence>
<dbReference type="PROSITE" id="PS51819">
    <property type="entry name" value="VOC"/>
    <property type="match status" value="1"/>
</dbReference>
<evidence type="ECO:0000313" key="3">
    <source>
        <dbReference type="Proteomes" id="UP000242687"/>
    </source>
</evidence>
<dbReference type="InterPro" id="IPR058997">
    <property type="entry name" value="YycE-like_C"/>
</dbReference>
<keyword evidence="2" id="KW-0456">Lyase</keyword>
<keyword evidence="2" id="KW-0560">Oxidoreductase</keyword>
<dbReference type="Pfam" id="PF22658">
    <property type="entry name" value="YycE-like_N"/>
    <property type="match status" value="1"/>
</dbReference>
<dbReference type="CDD" id="cd06587">
    <property type="entry name" value="VOC"/>
    <property type="match status" value="1"/>
</dbReference>
<dbReference type="GO" id="GO:0016829">
    <property type="term" value="F:lyase activity"/>
    <property type="evidence" value="ECO:0007669"/>
    <property type="project" value="UniProtKB-KW"/>
</dbReference>
<gene>
    <name evidence="2" type="ORF">CLV57_2991</name>
</gene>
<comment type="caution">
    <text evidence="2">The sequence shown here is derived from an EMBL/GenBank/DDBJ whole genome shotgun (WGS) entry which is preliminary data.</text>
</comment>
<dbReference type="EMBL" id="PGFJ01000002">
    <property type="protein sequence ID" value="PJJ79852.1"/>
    <property type="molecule type" value="Genomic_DNA"/>
</dbReference>
<evidence type="ECO:0000259" key="1">
    <source>
        <dbReference type="PROSITE" id="PS51819"/>
    </source>
</evidence>
<dbReference type="AlphaFoldDB" id="A0A2H9VNF0"/>
<dbReference type="OrthoDB" id="8018325at2"/>
<accession>A0A2H9VNF0</accession>
<dbReference type="RefSeq" id="WP_100342159.1">
    <property type="nucleotide sequence ID" value="NZ_PGFJ01000002.1"/>
</dbReference>
<dbReference type="GO" id="GO:0051213">
    <property type="term" value="F:dioxygenase activity"/>
    <property type="evidence" value="ECO:0007669"/>
    <property type="project" value="UniProtKB-KW"/>
</dbReference>
<name>A0A2H9VNF0_9SPHI</name>
<dbReference type="Pfam" id="PF22659">
    <property type="entry name" value="YycE-like_C"/>
    <property type="match status" value="1"/>
</dbReference>
<dbReference type="InterPro" id="IPR058998">
    <property type="entry name" value="YycE-like_N"/>
</dbReference>
<protein>
    <submittedName>
        <fullName evidence="2">Catechol 2,3-dioxygenase-like lactoylglutathione lyase family enzyme</fullName>
    </submittedName>
</protein>
<sequence length="121" mass="13566">MKLRVARHTSQLQALIDFYTQVLGLKVIGGFKDHAGYDGVFIGGANSEWHLEFTQSEEPAVHQSDEDDLLVFYLSAVEYSAMKNKLTELRINLLAPKNPYWAENGLTIADPDGFRIVLALL</sequence>
<proteinExistence type="predicted"/>
<dbReference type="SUPFAM" id="SSF54593">
    <property type="entry name" value="Glyoxalase/Bleomycin resistance protein/Dihydroxybiphenyl dioxygenase"/>
    <property type="match status" value="1"/>
</dbReference>
<dbReference type="Gene3D" id="3.10.180.10">
    <property type="entry name" value="2,3-Dihydroxybiphenyl 1,2-Dioxygenase, domain 1"/>
    <property type="match status" value="1"/>
</dbReference>
<dbReference type="InterPro" id="IPR037523">
    <property type="entry name" value="VOC_core"/>
</dbReference>
<organism evidence="2 3">
    <name type="scientific">Mucilaginibacter auburnensis</name>
    <dbReference type="NCBI Taxonomy" id="1457233"/>
    <lineage>
        <taxon>Bacteria</taxon>
        <taxon>Pseudomonadati</taxon>
        <taxon>Bacteroidota</taxon>
        <taxon>Sphingobacteriia</taxon>
        <taxon>Sphingobacteriales</taxon>
        <taxon>Sphingobacteriaceae</taxon>
        <taxon>Mucilaginibacter</taxon>
    </lineage>
</organism>